<gene>
    <name evidence="7" type="ORF">PUV54_15655</name>
</gene>
<dbReference type="Pfam" id="PF07687">
    <property type="entry name" value="M20_dimer"/>
    <property type="match status" value="1"/>
</dbReference>
<dbReference type="NCBIfam" id="NF006596">
    <property type="entry name" value="PRK09133.1"/>
    <property type="match status" value="1"/>
</dbReference>
<keyword evidence="5" id="KW-0862">Zinc</keyword>
<evidence type="ECO:0000256" key="1">
    <source>
        <dbReference type="ARBA" id="ARBA00006247"/>
    </source>
</evidence>
<dbReference type="SUPFAM" id="SSF53187">
    <property type="entry name" value="Zn-dependent exopeptidases"/>
    <property type="match status" value="1"/>
</dbReference>
<dbReference type="SUPFAM" id="SSF55031">
    <property type="entry name" value="Bacterial exopeptidase dimerisation domain"/>
    <property type="match status" value="1"/>
</dbReference>
<dbReference type="Proteomes" id="UP001214043">
    <property type="component" value="Chromosome"/>
</dbReference>
<dbReference type="AlphaFoldDB" id="A0AAE9ZD61"/>
<proteinExistence type="inferred from homology"/>
<keyword evidence="3" id="KW-0479">Metal-binding</keyword>
<dbReference type="GO" id="GO:0046872">
    <property type="term" value="F:metal ion binding"/>
    <property type="evidence" value="ECO:0007669"/>
    <property type="project" value="UniProtKB-KW"/>
</dbReference>
<dbReference type="KEGG" id="hfl:PUV54_15655"/>
<dbReference type="InterPro" id="IPR002933">
    <property type="entry name" value="Peptidase_M20"/>
</dbReference>
<dbReference type="InterPro" id="IPR011650">
    <property type="entry name" value="Peptidase_M20_dimer"/>
</dbReference>
<evidence type="ECO:0000313" key="7">
    <source>
        <dbReference type="EMBL" id="WDI31385.1"/>
    </source>
</evidence>
<dbReference type="GO" id="GO:0008233">
    <property type="term" value="F:peptidase activity"/>
    <property type="evidence" value="ECO:0007669"/>
    <property type="project" value="UniProtKB-KW"/>
</dbReference>
<dbReference type="Pfam" id="PF01546">
    <property type="entry name" value="Peptidase_M20"/>
    <property type="match status" value="1"/>
</dbReference>
<dbReference type="Gene3D" id="1.10.150.900">
    <property type="match status" value="1"/>
</dbReference>
<organism evidence="7 8">
    <name type="scientific">Hyphococcus flavus</name>
    <dbReference type="NCBI Taxonomy" id="1866326"/>
    <lineage>
        <taxon>Bacteria</taxon>
        <taxon>Pseudomonadati</taxon>
        <taxon>Pseudomonadota</taxon>
        <taxon>Alphaproteobacteria</taxon>
        <taxon>Parvularculales</taxon>
        <taxon>Parvularculaceae</taxon>
        <taxon>Hyphococcus</taxon>
    </lineage>
</organism>
<dbReference type="InterPro" id="IPR036264">
    <property type="entry name" value="Bact_exopeptidase_dim_dom"/>
</dbReference>
<dbReference type="InterPro" id="IPR047177">
    <property type="entry name" value="Pept_M20A"/>
</dbReference>
<evidence type="ECO:0000256" key="2">
    <source>
        <dbReference type="ARBA" id="ARBA00022670"/>
    </source>
</evidence>
<dbReference type="EMBL" id="CP118166">
    <property type="protein sequence ID" value="WDI31385.1"/>
    <property type="molecule type" value="Genomic_DNA"/>
</dbReference>
<evidence type="ECO:0000313" key="8">
    <source>
        <dbReference type="Proteomes" id="UP001214043"/>
    </source>
</evidence>
<protein>
    <submittedName>
        <fullName evidence="7">M20/M25/M40 family metallo-hydrolase</fullName>
    </submittedName>
</protein>
<keyword evidence="2" id="KW-0645">Protease</keyword>
<dbReference type="RefSeq" id="WP_274493274.1">
    <property type="nucleotide sequence ID" value="NZ_CP118166.1"/>
</dbReference>
<dbReference type="Gene3D" id="3.40.630.10">
    <property type="entry name" value="Zn peptidases"/>
    <property type="match status" value="1"/>
</dbReference>
<dbReference type="Gene3D" id="3.30.70.360">
    <property type="match status" value="1"/>
</dbReference>
<reference evidence="7" key="1">
    <citation type="submission" date="2023-02" db="EMBL/GenBank/DDBJ databases">
        <title>Genome sequence of Hyphococcus flavus.</title>
        <authorList>
            <person name="Rong J.-C."/>
            <person name="Zhao Q."/>
            <person name="Yi M."/>
            <person name="Wu J.-Y."/>
        </authorList>
    </citation>
    <scope>NUCLEOTIDE SEQUENCE</scope>
    <source>
        <strain evidence="7">MCCC 1K03223</strain>
    </source>
</reference>
<evidence type="ECO:0000256" key="3">
    <source>
        <dbReference type="ARBA" id="ARBA00022723"/>
    </source>
</evidence>
<accession>A0AAE9ZD61</accession>
<name>A0AAE9ZD61_9PROT</name>
<keyword evidence="8" id="KW-1185">Reference proteome</keyword>
<dbReference type="PANTHER" id="PTHR45962:SF1">
    <property type="entry name" value="N-FATTY-ACYL-AMINO ACID SYNTHASE_HYDROLASE PM20D1"/>
    <property type="match status" value="1"/>
</dbReference>
<evidence type="ECO:0000256" key="4">
    <source>
        <dbReference type="ARBA" id="ARBA00022801"/>
    </source>
</evidence>
<comment type="similarity">
    <text evidence="1">Belongs to the peptidase M20A family.</text>
</comment>
<sequence>MNFRTVLFASAAMSLASTPGMSRDLSEHEQMARDIYETVISFRTAKGHEQVPAMVDYLTGELKAAGFSDQDIEVTDYDSDGEHTQGLMVYYRSDSDAAKKPIVLLGHMDVVDALPEDWERSPFTLTEEDGYFFGRGTTDNKYGITNLVATFIRLKKEGWTPSRDLIIAFSGDEETGMISTRAQAEFVAENIDPEFVLNSDAGGGALAPDGSPLYYGVQGAEKTYATFELTVTNPGGHSSRPRDDNAIYELADALRKIEAYKFPVQASELTLAYFGAAGQVTPGEVGEAMIAFAENPKDKKAIKILRSQPETVGTTGTTCVATMLRGGHAENALPQSATATVNCRIFPGVGAAATEQKLKEIVDNDNIQFELKTDVTESPESKVRPDVLAAVTSALAARGIDVPIIPYMASGGTDGMHYRTKGYDTVAISGAWGKASDQFAHGLNERLAVDQFYAGLNHWYIVLKELAGDGVE</sequence>
<evidence type="ECO:0000256" key="5">
    <source>
        <dbReference type="ARBA" id="ARBA00022833"/>
    </source>
</evidence>
<dbReference type="PANTHER" id="PTHR45962">
    <property type="entry name" value="N-FATTY-ACYL-AMINO ACID SYNTHASE/HYDROLASE PM20D1"/>
    <property type="match status" value="1"/>
</dbReference>
<dbReference type="GO" id="GO:0006508">
    <property type="term" value="P:proteolysis"/>
    <property type="evidence" value="ECO:0007669"/>
    <property type="project" value="UniProtKB-KW"/>
</dbReference>
<keyword evidence="4" id="KW-0378">Hydrolase</keyword>
<evidence type="ECO:0000259" key="6">
    <source>
        <dbReference type="Pfam" id="PF07687"/>
    </source>
</evidence>
<feature type="domain" description="Peptidase M20 dimerisation" evidence="6">
    <location>
        <begin position="220"/>
        <end position="366"/>
    </location>
</feature>